<evidence type="ECO:0000256" key="2">
    <source>
        <dbReference type="ARBA" id="ARBA00022472"/>
    </source>
</evidence>
<dbReference type="Pfam" id="PF02536">
    <property type="entry name" value="mTERF"/>
    <property type="match status" value="1"/>
</dbReference>
<dbReference type="GO" id="GO:0006353">
    <property type="term" value="P:DNA-templated transcription termination"/>
    <property type="evidence" value="ECO:0007669"/>
    <property type="project" value="UniProtKB-KW"/>
</dbReference>
<comment type="similarity">
    <text evidence="1">Belongs to the mTERF family.</text>
</comment>
<gene>
    <name evidence="4" type="ORF">MERR_LOCUS14567</name>
    <name evidence="5" type="ORF">MERR_LOCUS44291</name>
</gene>
<dbReference type="Proteomes" id="UP000467841">
    <property type="component" value="Unassembled WGS sequence"/>
</dbReference>
<evidence type="ECO:0000313" key="6">
    <source>
        <dbReference type="Proteomes" id="UP000467841"/>
    </source>
</evidence>
<evidence type="ECO:0000313" key="4">
    <source>
        <dbReference type="EMBL" id="CAA7027332.1"/>
    </source>
</evidence>
<dbReference type="Gene3D" id="1.25.70.10">
    <property type="entry name" value="Transcription termination factor 3, mitochondrial"/>
    <property type="match status" value="1"/>
</dbReference>
<organism evidence="5 6">
    <name type="scientific">Microthlaspi erraticum</name>
    <dbReference type="NCBI Taxonomy" id="1685480"/>
    <lineage>
        <taxon>Eukaryota</taxon>
        <taxon>Viridiplantae</taxon>
        <taxon>Streptophyta</taxon>
        <taxon>Embryophyta</taxon>
        <taxon>Tracheophyta</taxon>
        <taxon>Spermatophyta</taxon>
        <taxon>Magnoliopsida</taxon>
        <taxon>eudicotyledons</taxon>
        <taxon>Gunneridae</taxon>
        <taxon>Pentapetalae</taxon>
        <taxon>rosids</taxon>
        <taxon>malvids</taxon>
        <taxon>Brassicales</taxon>
        <taxon>Brassicaceae</taxon>
        <taxon>Coluteocarpeae</taxon>
        <taxon>Microthlaspi</taxon>
    </lineage>
</organism>
<proteinExistence type="inferred from homology"/>
<dbReference type="OrthoDB" id="637682at2759"/>
<keyword evidence="2" id="KW-0804">Transcription</keyword>
<dbReference type="InterPro" id="IPR038538">
    <property type="entry name" value="MTERF_sf"/>
</dbReference>
<dbReference type="InterPro" id="IPR003690">
    <property type="entry name" value="MTERF"/>
</dbReference>
<evidence type="ECO:0000256" key="1">
    <source>
        <dbReference type="ARBA" id="ARBA00007692"/>
    </source>
</evidence>
<keyword evidence="6" id="KW-1185">Reference proteome</keyword>
<dbReference type="GO" id="GO:0005737">
    <property type="term" value="C:cytoplasm"/>
    <property type="evidence" value="ECO:0007669"/>
    <property type="project" value="UniProtKB-ARBA"/>
</dbReference>
<keyword evidence="3" id="KW-0809">Transit peptide</keyword>
<dbReference type="GO" id="GO:0003676">
    <property type="term" value="F:nucleic acid binding"/>
    <property type="evidence" value="ECO:0007669"/>
    <property type="project" value="InterPro"/>
</dbReference>
<protein>
    <submittedName>
        <fullName evidence="5">Uncharacterized protein</fullName>
    </submittedName>
</protein>
<keyword evidence="2" id="KW-0806">Transcription termination</keyword>
<name>A0A6D2KXY3_9BRAS</name>
<dbReference type="EMBL" id="CACVBM020001054">
    <property type="protein sequence ID" value="CAA7027332.1"/>
    <property type="molecule type" value="Genomic_DNA"/>
</dbReference>
<dbReference type="EMBL" id="CACVBM020001671">
    <property type="protein sequence ID" value="CAA7057055.1"/>
    <property type="molecule type" value="Genomic_DNA"/>
</dbReference>
<evidence type="ECO:0000313" key="5">
    <source>
        <dbReference type="EMBL" id="CAA7057055.1"/>
    </source>
</evidence>
<reference evidence="5 6" key="1">
    <citation type="submission" date="2020-01" db="EMBL/GenBank/DDBJ databases">
        <authorList>
            <person name="Mishra B."/>
        </authorList>
    </citation>
    <scope>NUCLEOTIDE SEQUENCE [LARGE SCALE GENOMIC DNA]</scope>
</reference>
<evidence type="ECO:0000256" key="3">
    <source>
        <dbReference type="ARBA" id="ARBA00022946"/>
    </source>
</evidence>
<dbReference type="AlphaFoldDB" id="A0A6D2KXY3"/>
<sequence length="129" mass="14045">MASGMHQGQDFSSSSQRMTSLSISNSVVLMESDIRKHSAKPQSSECDLGLGLMGHEQEGYGLAWSSFKEESMKKNTEFLVKQMNWPLKAVVSTPAVLGYSLEKRTDVIQALIVKGLLGSELPPMSPVLA</sequence>
<keyword evidence="2" id="KW-0805">Transcription regulation</keyword>
<accession>A0A6D2KXY3</accession>